<proteinExistence type="predicted"/>
<dbReference type="AlphaFoldDB" id="A0A0J6SAM8"/>
<dbReference type="EMBL" id="LABY01000218">
    <property type="protein sequence ID" value="KMO30724.1"/>
    <property type="molecule type" value="Genomic_DNA"/>
</dbReference>
<organism evidence="1 2">
    <name type="scientific">Methylobacterium variabile</name>
    <dbReference type="NCBI Taxonomy" id="298794"/>
    <lineage>
        <taxon>Bacteria</taxon>
        <taxon>Pseudomonadati</taxon>
        <taxon>Pseudomonadota</taxon>
        <taxon>Alphaproteobacteria</taxon>
        <taxon>Hyphomicrobiales</taxon>
        <taxon>Methylobacteriaceae</taxon>
        <taxon>Methylobacterium</taxon>
    </lineage>
</organism>
<accession>A0A0J6SAM8</accession>
<evidence type="ECO:0000313" key="1">
    <source>
        <dbReference type="EMBL" id="KMO30724.1"/>
    </source>
</evidence>
<keyword evidence="2" id="KW-1185">Reference proteome</keyword>
<dbReference type="Proteomes" id="UP000035955">
    <property type="component" value="Unassembled WGS sequence"/>
</dbReference>
<dbReference type="OrthoDB" id="8000043at2"/>
<evidence type="ECO:0000313" key="2">
    <source>
        <dbReference type="Proteomes" id="UP000035955"/>
    </source>
</evidence>
<protein>
    <submittedName>
        <fullName evidence="1">Uncharacterized protein</fullName>
    </submittedName>
</protein>
<comment type="caution">
    <text evidence="1">The sequence shown here is derived from an EMBL/GenBank/DDBJ whole genome shotgun (WGS) entry which is preliminary data.</text>
</comment>
<sequence>MTGRETDPDQDFTIELQRVEFEDDDPFGPETYAITFRVERDGRGFDITVWLLAYSVPTVELIRAAMVLLHEVVAKLTEQTRAWKGGMA</sequence>
<gene>
    <name evidence="1" type="ORF">VQ02_27585</name>
</gene>
<dbReference type="PATRIC" id="fig|298794.3.peg.3376"/>
<dbReference type="RefSeq" id="WP_048447435.1">
    <property type="nucleotide sequence ID" value="NZ_LABY01000218.1"/>
</dbReference>
<reference evidence="1 2" key="1">
    <citation type="submission" date="2015-03" db="EMBL/GenBank/DDBJ databases">
        <title>Genome sequencing of Methylobacterium variabile DSM 16961.</title>
        <authorList>
            <person name="Chaudhry V."/>
            <person name="Patil P.B."/>
        </authorList>
    </citation>
    <scope>NUCLEOTIDE SEQUENCE [LARGE SCALE GENOMIC DNA]</scope>
    <source>
        <strain evidence="1 2">DSM 16961</strain>
    </source>
</reference>
<name>A0A0J6SAM8_9HYPH</name>